<sequence length="422" mass="46685">MSDDIQQDQIDRFGVADDPLSILRRLENANLSLSEMLVETLHAVRTHLGMDVAFISEFRGESRVFRYLDGNFVPLQLEVGAGDPLDESYCQRVLDGRLPELIQDAASLPEAQAMPATKAWPVGAHLSVPLRFSDGRLYGTFCCFSTTPDKSLDERDLKTLRLFADFAGRLLERHALNEMRYAETLTRIRSVLEQKAYSVVYQPIVHLVENRIVGHEALARFSAQPQRTPDKWFAEAGLVGLQQELEVALIEAALHDFEQLPADSYLSLNVSPGTILSGALNTVLADQPLARLTLEVTEHASVQDYSQLAGALEPLRSKGLQLAVDDAGAGYASFRHILKLKPDVIKLDSSLIRNVDSDTGCRALAAALIRFAEETGCKVVAEGVETQEELTMLRRLEVSKAQGYLLGRPLPLHPRLAMSRQA</sequence>
<dbReference type="PANTHER" id="PTHR33121">
    <property type="entry name" value="CYCLIC DI-GMP PHOSPHODIESTERASE PDEF"/>
    <property type="match status" value="1"/>
</dbReference>
<dbReference type="PANTHER" id="PTHR33121:SF76">
    <property type="entry name" value="SIGNALING PROTEIN"/>
    <property type="match status" value="1"/>
</dbReference>
<dbReference type="InterPro" id="IPR050706">
    <property type="entry name" value="Cyclic-di-GMP_PDE-like"/>
</dbReference>
<evidence type="ECO:0000313" key="2">
    <source>
        <dbReference type="EMBL" id="WAE51595.1"/>
    </source>
</evidence>
<reference evidence="2" key="1">
    <citation type="submission" date="2022-11" db="EMBL/GenBank/DDBJ databases">
        <title>Genomic of Pseudomonas TF18.</title>
        <authorList>
            <person name="Liu T."/>
        </authorList>
    </citation>
    <scope>NUCLEOTIDE SEQUENCE</scope>
    <source>
        <strain evidence="2">TF18</strain>
    </source>
</reference>
<dbReference type="PROSITE" id="PS50883">
    <property type="entry name" value="EAL"/>
    <property type="match status" value="1"/>
</dbReference>
<dbReference type="SMART" id="SM00052">
    <property type="entry name" value="EAL"/>
    <property type="match status" value="1"/>
</dbReference>
<proteinExistence type="predicted"/>
<dbReference type="Gene3D" id="3.20.20.450">
    <property type="entry name" value="EAL domain"/>
    <property type="match status" value="1"/>
</dbReference>
<dbReference type="EMBL" id="CP113257">
    <property type="protein sequence ID" value="WAE51595.1"/>
    <property type="molecule type" value="Genomic_DNA"/>
</dbReference>
<dbReference type="InterPro" id="IPR029016">
    <property type="entry name" value="GAF-like_dom_sf"/>
</dbReference>
<dbReference type="GO" id="GO:0071111">
    <property type="term" value="F:cyclic-guanylate-specific phosphodiesterase activity"/>
    <property type="evidence" value="ECO:0007669"/>
    <property type="project" value="InterPro"/>
</dbReference>
<dbReference type="CDD" id="cd01948">
    <property type="entry name" value="EAL"/>
    <property type="match status" value="1"/>
</dbReference>
<dbReference type="InterPro" id="IPR001633">
    <property type="entry name" value="EAL_dom"/>
</dbReference>
<name>A0AA47E135_9GAMM</name>
<dbReference type="Pfam" id="PF00563">
    <property type="entry name" value="EAL"/>
    <property type="match status" value="1"/>
</dbReference>
<dbReference type="RefSeq" id="WP_267931048.1">
    <property type="nucleotide sequence ID" value="NZ_CP113257.1"/>
</dbReference>
<dbReference type="InterPro" id="IPR035919">
    <property type="entry name" value="EAL_sf"/>
</dbReference>
<dbReference type="SMART" id="SM00065">
    <property type="entry name" value="GAF"/>
    <property type="match status" value="1"/>
</dbReference>
<evidence type="ECO:0000259" key="1">
    <source>
        <dbReference type="PROSITE" id="PS50883"/>
    </source>
</evidence>
<dbReference type="SUPFAM" id="SSF55781">
    <property type="entry name" value="GAF domain-like"/>
    <property type="match status" value="1"/>
</dbReference>
<dbReference type="InterPro" id="IPR003018">
    <property type="entry name" value="GAF"/>
</dbReference>
<feature type="domain" description="EAL" evidence="1">
    <location>
        <begin position="181"/>
        <end position="422"/>
    </location>
</feature>
<protein>
    <submittedName>
        <fullName evidence="2">EAL domain-containing protein</fullName>
    </submittedName>
</protein>
<gene>
    <name evidence="2" type="ORF">OSV15_18260</name>
</gene>
<organism evidence="2 3">
    <name type="scientific">Stutzerimonas frequens</name>
    <dbReference type="NCBI Taxonomy" id="2968969"/>
    <lineage>
        <taxon>Bacteria</taxon>
        <taxon>Pseudomonadati</taxon>
        <taxon>Pseudomonadota</taxon>
        <taxon>Gammaproteobacteria</taxon>
        <taxon>Pseudomonadales</taxon>
        <taxon>Pseudomonadaceae</taxon>
        <taxon>Stutzerimonas</taxon>
    </lineage>
</organism>
<dbReference type="Proteomes" id="UP001164632">
    <property type="component" value="Chromosome"/>
</dbReference>
<dbReference type="AlphaFoldDB" id="A0AA47E135"/>
<accession>A0AA47E135</accession>
<evidence type="ECO:0000313" key="3">
    <source>
        <dbReference type="Proteomes" id="UP001164632"/>
    </source>
</evidence>
<dbReference type="SUPFAM" id="SSF141868">
    <property type="entry name" value="EAL domain-like"/>
    <property type="match status" value="1"/>
</dbReference>
<dbReference type="Gene3D" id="3.30.450.40">
    <property type="match status" value="1"/>
</dbReference>
<dbReference type="Pfam" id="PF13185">
    <property type="entry name" value="GAF_2"/>
    <property type="match status" value="1"/>
</dbReference>